<dbReference type="InterPro" id="IPR036390">
    <property type="entry name" value="WH_DNA-bd_sf"/>
</dbReference>
<keyword evidence="3" id="KW-1185">Reference proteome</keyword>
<protein>
    <submittedName>
        <fullName evidence="2">Transcriptional regulator, MarR family</fullName>
    </submittedName>
</protein>
<dbReference type="eggNOG" id="COG1846">
    <property type="taxonomic scope" value="Bacteria"/>
</dbReference>
<dbReference type="PROSITE" id="PS50995">
    <property type="entry name" value="HTH_MARR_2"/>
    <property type="match status" value="1"/>
</dbReference>
<dbReference type="AlphaFoldDB" id="C3MAG6"/>
<dbReference type="Gene3D" id="1.10.10.10">
    <property type="entry name" value="Winged helix-like DNA-binding domain superfamily/Winged helix DNA-binding domain"/>
    <property type="match status" value="1"/>
</dbReference>
<evidence type="ECO:0000259" key="1">
    <source>
        <dbReference type="PROSITE" id="PS50995"/>
    </source>
</evidence>
<dbReference type="SUPFAM" id="SSF46785">
    <property type="entry name" value="Winged helix' DNA-binding domain"/>
    <property type="match status" value="1"/>
</dbReference>
<organism evidence="2 3">
    <name type="scientific">Sinorhizobium fredii (strain NBRC 101917 / NGR234)</name>
    <dbReference type="NCBI Taxonomy" id="394"/>
    <lineage>
        <taxon>Bacteria</taxon>
        <taxon>Pseudomonadati</taxon>
        <taxon>Pseudomonadota</taxon>
        <taxon>Alphaproteobacteria</taxon>
        <taxon>Hyphomicrobiales</taxon>
        <taxon>Rhizobiaceae</taxon>
        <taxon>Sinorhizobium/Ensifer group</taxon>
        <taxon>Sinorhizobium</taxon>
    </lineage>
</organism>
<proteinExistence type="predicted"/>
<dbReference type="HOGENOM" id="CLU_083287_5_2_5"/>
<gene>
    <name evidence="2" type="ordered locus">NGR_c32260</name>
</gene>
<dbReference type="InterPro" id="IPR039422">
    <property type="entry name" value="MarR/SlyA-like"/>
</dbReference>
<dbReference type="PATRIC" id="fig|394.7.peg.6065"/>
<dbReference type="GO" id="GO:0003700">
    <property type="term" value="F:DNA-binding transcription factor activity"/>
    <property type="evidence" value="ECO:0007669"/>
    <property type="project" value="InterPro"/>
</dbReference>
<dbReference type="RefSeq" id="WP_012709707.1">
    <property type="nucleotide sequence ID" value="NC_012587.1"/>
</dbReference>
<dbReference type="InterPro" id="IPR000835">
    <property type="entry name" value="HTH_MarR-typ"/>
</dbReference>
<dbReference type="PANTHER" id="PTHR33164:SF99">
    <property type="entry name" value="MARR FAMILY REGULATORY PROTEIN"/>
    <property type="match status" value="1"/>
</dbReference>
<sequence length="159" mass="17758">MLVRFDKQERLYKAVKLVRPVHLNVSRTVEKMLEGAGITVAERAVLELICEAPSTVPEAARRLSMKRQFVQRIAAGLISKGLLERKPNPEHRRAYFCAPSPAGRDLFTVIHQRELEMLHAVLGDINQTEVVVALRVMTRIDQAFEALARQAGEAAPPPA</sequence>
<dbReference type="Proteomes" id="UP000001054">
    <property type="component" value="Chromosome"/>
</dbReference>
<dbReference type="OrthoDB" id="5511415at2"/>
<evidence type="ECO:0000313" key="2">
    <source>
        <dbReference type="EMBL" id="ACP26959.1"/>
    </source>
</evidence>
<reference evidence="2 3" key="1">
    <citation type="journal article" date="2009" name="Appl. Environ. Microbiol.">
        <title>Rhizobium sp. strain NGR234 possesses a remarkable number of secretion systems.</title>
        <authorList>
            <person name="Schmeisser C."/>
            <person name="Liesegang H."/>
            <person name="Krysciak D."/>
            <person name="Bakkou N."/>
            <person name="Le Quere A."/>
            <person name="Wollherr A."/>
            <person name="Heinemeyer I."/>
            <person name="Morgenstern B."/>
            <person name="Pommerening-Roeser A."/>
            <person name="Flores M."/>
            <person name="Palacios R."/>
            <person name="Brenner S."/>
            <person name="Gottschalk G."/>
            <person name="Schmitz R.A."/>
            <person name="Broughton W.J."/>
            <person name="Perret X."/>
            <person name="Strittmatter A.W."/>
            <person name="Streit W.R."/>
        </authorList>
    </citation>
    <scope>NUCLEOTIDE SEQUENCE [LARGE SCALE GENOMIC DNA]</scope>
    <source>
        <strain evidence="3">NBRC 101917 / NGR234</strain>
    </source>
</reference>
<dbReference type="PANTHER" id="PTHR33164">
    <property type="entry name" value="TRANSCRIPTIONAL REGULATOR, MARR FAMILY"/>
    <property type="match status" value="1"/>
</dbReference>
<evidence type="ECO:0000313" key="3">
    <source>
        <dbReference type="Proteomes" id="UP000001054"/>
    </source>
</evidence>
<accession>C3MAG6</accession>
<dbReference type="STRING" id="394.NGR_c32260"/>
<feature type="domain" description="HTH marR-type" evidence="1">
    <location>
        <begin position="1"/>
        <end position="142"/>
    </location>
</feature>
<dbReference type="InterPro" id="IPR036388">
    <property type="entry name" value="WH-like_DNA-bd_sf"/>
</dbReference>
<name>C3MAG6_SINFN</name>
<dbReference type="SMART" id="SM00347">
    <property type="entry name" value="HTH_MARR"/>
    <property type="match status" value="1"/>
</dbReference>
<dbReference type="Pfam" id="PF12802">
    <property type="entry name" value="MarR_2"/>
    <property type="match status" value="1"/>
</dbReference>
<dbReference type="KEGG" id="rhi:NGR_c32260"/>
<dbReference type="EMBL" id="CP001389">
    <property type="protein sequence ID" value="ACP26959.1"/>
    <property type="molecule type" value="Genomic_DNA"/>
</dbReference>
<dbReference type="GO" id="GO:0006950">
    <property type="term" value="P:response to stress"/>
    <property type="evidence" value="ECO:0007669"/>
    <property type="project" value="TreeGrafter"/>
</dbReference>